<sequence length="86" mass="10036">MNPKVDVFKFDNKGMSALDWSDLDKSAQRWIIGVAAYEVLEKLVVWHFIYHTPKEQTRGPKWMWYALSLINFAGPISYALFGRKRG</sequence>
<dbReference type="AlphaFoldDB" id="A0A6B8VQD8"/>
<organism evidence="2 3">
    <name type="scientific">Corynebacterium kalinowskii</name>
    <dbReference type="NCBI Taxonomy" id="2675216"/>
    <lineage>
        <taxon>Bacteria</taxon>
        <taxon>Bacillati</taxon>
        <taxon>Actinomycetota</taxon>
        <taxon>Actinomycetes</taxon>
        <taxon>Mycobacteriales</taxon>
        <taxon>Corynebacteriaceae</taxon>
        <taxon>Corynebacterium</taxon>
    </lineage>
</organism>
<evidence type="ECO:0000256" key="1">
    <source>
        <dbReference type="SAM" id="Phobius"/>
    </source>
</evidence>
<reference evidence="3" key="1">
    <citation type="submission" date="2019-11" db="EMBL/GenBank/DDBJ databases">
        <title>Complete genome sequence of Corynebacterium kalinowskii 1959, a novel Corynebacterium species isolated from soil of a small paddock in Vilsendorf, Germany.</title>
        <authorList>
            <person name="Schaffert L."/>
            <person name="Ruwe M."/>
            <person name="Milse J."/>
            <person name="Hanuschka K."/>
            <person name="Ortseifen V."/>
            <person name="Droste J."/>
            <person name="Brandt D."/>
            <person name="Schlueter L."/>
            <person name="Kutter Y."/>
            <person name="Vinke S."/>
            <person name="Viehoefer P."/>
            <person name="Jacob L."/>
            <person name="Luebke N.-C."/>
            <person name="Schulte-Berndt E."/>
            <person name="Hain C."/>
            <person name="Linder M."/>
            <person name="Schmidt P."/>
            <person name="Wollenschlaeger L."/>
            <person name="Luttermann T."/>
            <person name="Thieme E."/>
            <person name="Hassa J."/>
            <person name="Haak M."/>
            <person name="Wittchen M."/>
            <person name="Mentz A."/>
            <person name="Persicke M."/>
            <person name="Busche T."/>
            <person name="Ruckert C."/>
        </authorList>
    </citation>
    <scope>NUCLEOTIDE SEQUENCE [LARGE SCALE GENOMIC DNA]</scope>
    <source>
        <strain evidence="3">1959</strain>
    </source>
</reference>
<protein>
    <submittedName>
        <fullName evidence="2">Negative regulatory protein YxlE</fullName>
    </submittedName>
</protein>
<accession>A0A6B8VQD8</accession>
<dbReference type="RefSeq" id="WP_156192409.1">
    <property type="nucleotide sequence ID" value="NZ_CP046452.1"/>
</dbReference>
<keyword evidence="1" id="KW-1133">Transmembrane helix</keyword>
<evidence type="ECO:0000313" key="3">
    <source>
        <dbReference type="Proteomes" id="UP000427071"/>
    </source>
</evidence>
<feature type="transmembrane region" description="Helical" evidence="1">
    <location>
        <begin position="62"/>
        <end position="81"/>
    </location>
</feature>
<dbReference type="KEGG" id="ckw:CKALI_05910"/>
<keyword evidence="1" id="KW-0472">Membrane</keyword>
<keyword evidence="3" id="KW-1185">Reference proteome</keyword>
<proteinExistence type="predicted"/>
<gene>
    <name evidence="2" type="primary">yxlE</name>
    <name evidence="2" type="ORF">CKALI_05910</name>
</gene>
<dbReference type="Proteomes" id="UP000427071">
    <property type="component" value="Chromosome"/>
</dbReference>
<keyword evidence="1" id="KW-0812">Transmembrane</keyword>
<name>A0A6B8VQD8_9CORY</name>
<evidence type="ECO:0000313" key="2">
    <source>
        <dbReference type="EMBL" id="QGU02051.1"/>
    </source>
</evidence>
<dbReference type="EMBL" id="CP046452">
    <property type="protein sequence ID" value="QGU02051.1"/>
    <property type="molecule type" value="Genomic_DNA"/>
</dbReference>